<feature type="region of interest" description="Disordered" evidence="12">
    <location>
        <begin position="278"/>
        <end position="304"/>
    </location>
</feature>
<dbReference type="InterPro" id="IPR036236">
    <property type="entry name" value="Znf_C2H2_sf"/>
</dbReference>
<dbReference type="SMART" id="SM00355">
    <property type="entry name" value="ZnF_C2H2"/>
    <property type="match status" value="3"/>
</dbReference>
<evidence type="ECO:0000313" key="14">
    <source>
        <dbReference type="EMBL" id="KAL3884501.1"/>
    </source>
</evidence>
<name>A0ABD3XFY9_SINWO</name>
<feature type="region of interest" description="Disordered" evidence="12">
    <location>
        <begin position="317"/>
        <end position="482"/>
    </location>
</feature>
<feature type="compositionally biased region" description="Polar residues" evidence="12">
    <location>
        <begin position="381"/>
        <end position="398"/>
    </location>
</feature>
<evidence type="ECO:0000313" key="15">
    <source>
        <dbReference type="Proteomes" id="UP001634394"/>
    </source>
</evidence>
<feature type="compositionally biased region" description="Basic and acidic residues" evidence="12">
    <location>
        <begin position="234"/>
        <end position="249"/>
    </location>
</feature>
<dbReference type="AlphaFoldDB" id="A0ABD3XFY9"/>
<dbReference type="SUPFAM" id="SSF57667">
    <property type="entry name" value="beta-beta-alpha zinc fingers"/>
    <property type="match status" value="2"/>
</dbReference>
<dbReference type="PANTHER" id="PTHR24404">
    <property type="entry name" value="ZINC FINGER PROTEIN"/>
    <property type="match status" value="1"/>
</dbReference>
<dbReference type="PROSITE" id="PS50157">
    <property type="entry name" value="ZINC_FINGER_C2H2_2"/>
    <property type="match status" value="3"/>
</dbReference>
<dbReference type="PANTHER" id="PTHR24404:SF114">
    <property type="entry name" value="KLUMPFUSS, ISOFORM B-RELATED"/>
    <property type="match status" value="1"/>
</dbReference>
<evidence type="ECO:0000256" key="1">
    <source>
        <dbReference type="ARBA" id="ARBA00004123"/>
    </source>
</evidence>
<dbReference type="Gene3D" id="3.30.160.60">
    <property type="entry name" value="Classic Zinc Finger"/>
    <property type="match status" value="2"/>
</dbReference>
<accession>A0ABD3XFY9</accession>
<feature type="domain" description="C2H2-type" evidence="13">
    <location>
        <begin position="797"/>
        <end position="824"/>
    </location>
</feature>
<feature type="compositionally biased region" description="Polar residues" evidence="12">
    <location>
        <begin position="281"/>
        <end position="304"/>
    </location>
</feature>
<dbReference type="GO" id="GO:0005634">
    <property type="term" value="C:nucleus"/>
    <property type="evidence" value="ECO:0007669"/>
    <property type="project" value="UniProtKB-SubCell"/>
</dbReference>
<keyword evidence="15" id="KW-1185">Reference proteome</keyword>
<comment type="caution">
    <text evidence="14">The sequence shown here is derived from an EMBL/GenBank/DDBJ whole genome shotgun (WGS) entry which is preliminary data.</text>
</comment>
<dbReference type="GO" id="GO:0008270">
    <property type="term" value="F:zinc ion binding"/>
    <property type="evidence" value="ECO:0007669"/>
    <property type="project" value="UniProtKB-KW"/>
</dbReference>
<organism evidence="14 15">
    <name type="scientific">Sinanodonta woodiana</name>
    <name type="common">Chinese pond mussel</name>
    <name type="synonym">Anodonta woodiana</name>
    <dbReference type="NCBI Taxonomy" id="1069815"/>
    <lineage>
        <taxon>Eukaryota</taxon>
        <taxon>Metazoa</taxon>
        <taxon>Spiralia</taxon>
        <taxon>Lophotrochozoa</taxon>
        <taxon>Mollusca</taxon>
        <taxon>Bivalvia</taxon>
        <taxon>Autobranchia</taxon>
        <taxon>Heteroconchia</taxon>
        <taxon>Palaeoheterodonta</taxon>
        <taxon>Unionida</taxon>
        <taxon>Unionoidea</taxon>
        <taxon>Unionidae</taxon>
        <taxon>Unioninae</taxon>
        <taxon>Sinanodonta</taxon>
    </lineage>
</organism>
<keyword evidence="9" id="KW-0804">Transcription</keyword>
<keyword evidence="3" id="KW-0479">Metal-binding</keyword>
<keyword evidence="5 11" id="KW-0863">Zinc-finger</keyword>
<reference evidence="14 15" key="1">
    <citation type="submission" date="2024-11" db="EMBL/GenBank/DDBJ databases">
        <title>Chromosome-level genome assembly of the freshwater bivalve Anodonta woodiana.</title>
        <authorList>
            <person name="Chen X."/>
        </authorList>
    </citation>
    <scope>NUCLEOTIDE SEQUENCE [LARGE SCALE GENOMIC DNA]</scope>
    <source>
        <strain evidence="14">MN2024</strain>
        <tissue evidence="14">Gills</tissue>
    </source>
</reference>
<evidence type="ECO:0000256" key="4">
    <source>
        <dbReference type="ARBA" id="ARBA00022737"/>
    </source>
</evidence>
<keyword evidence="8" id="KW-0238">DNA-binding</keyword>
<dbReference type="GO" id="GO:0003677">
    <property type="term" value="F:DNA binding"/>
    <property type="evidence" value="ECO:0007669"/>
    <property type="project" value="UniProtKB-KW"/>
</dbReference>
<evidence type="ECO:0000256" key="9">
    <source>
        <dbReference type="ARBA" id="ARBA00023163"/>
    </source>
</evidence>
<dbReference type="PROSITE" id="PS00028">
    <property type="entry name" value="ZINC_FINGER_C2H2_1"/>
    <property type="match status" value="3"/>
</dbReference>
<feature type="domain" description="C2H2-type" evidence="13">
    <location>
        <begin position="823"/>
        <end position="849"/>
    </location>
</feature>
<feature type="region of interest" description="Disordered" evidence="12">
    <location>
        <begin position="233"/>
        <end position="263"/>
    </location>
</feature>
<keyword evidence="4" id="KW-0677">Repeat</keyword>
<comment type="similarity">
    <text evidence="2">Belongs to the krueppel C2H2-type zinc-finger protein family.</text>
</comment>
<keyword evidence="6" id="KW-0862">Zinc</keyword>
<evidence type="ECO:0000256" key="10">
    <source>
        <dbReference type="ARBA" id="ARBA00023242"/>
    </source>
</evidence>
<evidence type="ECO:0000259" key="13">
    <source>
        <dbReference type="PROSITE" id="PS50157"/>
    </source>
</evidence>
<feature type="domain" description="C2H2-type" evidence="13">
    <location>
        <begin position="769"/>
        <end position="796"/>
    </location>
</feature>
<dbReference type="Proteomes" id="UP001634394">
    <property type="component" value="Unassembled WGS sequence"/>
</dbReference>
<dbReference type="InterPro" id="IPR050589">
    <property type="entry name" value="Ikaros_C2H2-ZF"/>
</dbReference>
<feature type="compositionally biased region" description="Polar residues" evidence="12">
    <location>
        <begin position="409"/>
        <end position="423"/>
    </location>
</feature>
<sequence length="849" mass="95394">MRFMSEEILHKMDDTPEFVRMLKHVLKYEVQILLQRLAEAGEESLVITANLDDKSHGCLGSEMGRGYSQDLHTVQDNFLHYCINKCQDKRVMFAAKKGKKHSSELSSVVDLTNFSLELFDSDTQTESKVTGASSPLQMPDHISLNIEPDAMHGKRSTVYEEQKDGLPSEKDPDQIHCVENDMEIDIPTVIKNEDAKEIEVPTVVKNEDGEIFFIESINDEIKESESLMSVTQIGDKRDSVNSDHSEIEKYNGNSDENSPCHGSEALADKRKISVEFDDLHQPSNDPTCPMLQSQTGNQSQTDTQTIFPQCKSGTQTLSYQEQTGTEKDSPQSEGSTGKQSPKSSTGSALNSCEVTDMSEMSRFYSKDKKSRQFGAAVPGSVHSSSEYHPESTSPWQRFSDTKSDDYQKSDQNNSSRSATISKSNNEDNRIFGTSSGNQSVSSVRFENQSMLTNNDQRSTQSINRHSSSERQQENQMSRLDFDSCHGNIKVMAARKRSSEFSQGHKPQEMTQFSHMTSTQIEKEKIQSHLQPMAIVKRDKEIDSDVFVVDLTYNNKSEERSSCDQVHSGNPSEQQMTMLRELHKQRMSSDTVGYQRRGQPQYRVTSAERCAPPMQNAIEGFGQSLLSPTGVYQRSPNEQMQNNILNSSPKNSAQFSLGSHGHQKLSGTMATSQMSQTIAQRNPMFSSPIHRTSPQGLTSSKNLISDAIAAAMSQGQGQLSVQRGQLEGIPGASIQHLGLNADAQILNISGIKTNRAKFDESTFVLIGNMAKCLLCNKILKNKMSRRYHWRYHMGEKPYKCKYCEQRFGHPSNLVTHTRTHTRPFQCIYCSAKFARRTELEKHNSDRHSNM</sequence>
<evidence type="ECO:0000256" key="5">
    <source>
        <dbReference type="ARBA" id="ARBA00022771"/>
    </source>
</evidence>
<dbReference type="EMBL" id="JBJQND010000002">
    <property type="protein sequence ID" value="KAL3884501.1"/>
    <property type="molecule type" value="Genomic_DNA"/>
</dbReference>
<dbReference type="InterPro" id="IPR013087">
    <property type="entry name" value="Znf_C2H2_type"/>
</dbReference>
<gene>
    <name evidence="14" type="ORF">ACJMK2_024636</name>
</gene>
<protein>
    <recommendedName>
        <fullName evidence="13">C2H2-type domain-containing protein</fullName>
    </recommendedName>
</protein>
<evidence type="ECO:0000256" key="6">
    <source>
        <dbReference type="ARBA" id="ARBA00022833"/>
    </source>
</evidence>
<evidence type="ECO:0000256" key="7">
    <source>
        <dbReference type="ARBA" id="ARBA00023015"/>
    </source>
</evidence>
<evidence type="ECO:0000256" key="2">
    <source>
        <dbReference type="ARBA" id="ARBA00006991"/>
    </source>
</evidence>
<evidence type="ECO:0000256" key="12">
    <source>
        <dbReference type="SAM" id="MobiDB-lite"/>
    </source>
</evidence>
<feature type="compositionally biased region" description="Basic and acidic residues" evidence="12">
    <location>
        <begin position="399"/>
        <end position="408"/>
    </location>
</feature>
<proteinExistence type="inferred from homology"/>
<comment type="subcellular location">
    <subcellularLocation>
        <location evidence="1">Nucleus</location>
    </subcellularLocation>
</comment>
<evidence type="ECO:0000256" key="8">
    <source>
        <dbReference type="ARBA" id="ARBA00023125"/>
    </source>
</evidence>
<evidence type="ECO:0000256" key="11">
    <source>
        <dbReference type="PROSITE-ProRule" id="PRU00042"/>
    </source>
</evidence>
<keyword evidence="7" id="KW-0805">Transcription regulation</keyword>
<keyword evidence="10" id="KW-0539">Nucleus</keyword>
<feature type="compositionally biased region" description="Polar residues" evidence="12">
    <location>
        <begin position="331"/>
        <end position="353"/>
    </location>
</feature>
<dbReference type="FunFam" id="3.30.160.60:FF:000367">
    <property type="entry name" value="Zinc finger protein 572"/>
    <property type="match status" value="1"/>
</dbReference>
<feature type="compositionally biased region" description="Polar residues" evidence="12">
    <location>
        <begin position="431"/>
        <end position="465"/>
    </location>
</feature>
<evidence type="ECO:0000256" key="3">
    <source>
        <dbReference type="ARBA" id="ARBA00022723"/>
    </source>
</evidence>